<dbReference type="EMBL" id="BKCP01003336">
    <property type="protein sequence ID" value="GER29203.1"/>
    <property type="molecule type" value="Genomic_DNA"/>
</dbReference>
<dbReference type="InterPro" id="IPR011011">
    <property type="entry name" value="Znf_FYVE_PHD"/>
</dbReference>
<sequence length="234" mass="25693">MGIDENAVVCMDGDGFKIRSGSLLIDVYSDIDTSIACDSCDMWYQVFCLRIDPKGRCVGSWLCPRVSVYVADDGETAVVVSLFDENQECVALVGRRSTFVFDWRKRRGFSTMDSTPHAGHRSASASRAKPSKQRENGQRCPERQSPYHYKLLRDLFTKPSPGSGRLGRTLWPNCPGAEASSRLGAEVPSCLSGEVSSCLSDPAYLARDSLVCRLASLPIITMTTASDRSEANPY</sequence>
<evidence type="ECO:0000256" key="4">
    <source>
        <dbReference type="SAM" id="MobiDB-lite"/>
    </source>
</evidence>
<dbReference type="OrthoDB" id="21204at2759"/>
<organism evidence="5 6">
    <name type="scientific">Striga asiatica</name>
    <name type="common">Asiatic witchweed</name>
    <name type="synonym">Buchnera asiatica</name>
    <dbReference type="NCBI Taxonomy" id="4170"/>
    <lineage>
        <taxon>Eukaryota</taxon>
        <taxon>Viridiplantae</taxon>
        <taxon>Streptophyta</taxon>
        <taxon>Embryophyta</taxon>
        <taxon>Tracheophyta</taxon>
        <taxon>Spermatophyta</taxon>
        <taxon>Magnoliopsida</taxon>
        <taxon>eudicotyledons</taxon>
        <taxon>Gunneridae</taxon>
        <taxon>Pentapetalae</taxon>
        <taxon>asterids</taxon>
        <taxon>lamiids</taxon>
        <taxon>Lamiales</taxon>
        <taxon>Orobanchaceae</taxon>
        <taxon>Buchnereae</taxon>
        <taxon>Striga</taxon>
    </lineage>
</organism>
<dbReference type="InterPro" id="IPR013083">
    <property type="entry name" value="Znf_RING/FYVE/PHD"/>
</dbReference>
<name>A0A5A7P8M8_STRAF</name>
<gene>
    <name evidence="5" type="ORF">STAS_05048</name>
</gene>
<keyword evidence="2" id="KW-0863">Zinc-finger</keyword>
<feature type="region of interest" description="Disordered" evidence="4">
    <location>
        <begin position="112"/>
        <end position="142"/>
    </location>
</feature>
<dbReference type="AlphaFoldDB" id="A0A5A7P8M8"/>
<reference evidence="6" key="1">
    <citation type="journal article" date="2019" name="Curr. Biol.">
        <title>Genome Sequence of Striga asiatica Provides Insight into the Evolution of Plant Parasitism.</title>
        <authorList>
            <person name="Yoshida S."/>
            <person name="Kim S."/>
            <person name="Wafula E.K."/>
            <person name="Tanskanen J."/>
            <person name="Kim Y.M."/>
            <person name="Honaas L."/>
            <person name="Yang Z."/>
            <person name="Spallek T."/>
            <person name="Conn C.E."/>
            <person name="Ichihashi Y."/>
            <person name="Cheong K."/>
            <person name="Cui S."/>
            <person name="Der J.P."/>
            <person name="Gundlach H."/>
            <person name="Jiao Y."/>
            <person name="Hori C."/>
            <person name="Ishida J.K."/>
            <person name="Kasahara H."/>
            <person name="Kiba T."/>
            <person name="Kim M.S."/>
            <person name="Koo N."/>
            <person name="Laohavisit A."/>
            <person name="Lee Y.H."/>
            <person name="Lumba S."/>
            <person name="McCourt P."/>
            <person name="Mortimer J.C."/>
            <person name="Mutuku J.M."/>
            <person name="Nomura T."/>
            <person name="Sasaki-Sekimoto Y."/>
            <person name="Seto Y."/>
            <person name="Wang Y."/>
            <person name="Wakatake T."/>
            <person name="Sakakibara H."/>
            <person name="Demura T."/>
            <person name="Yamaguchi S."/>
            <person name="Yoneyama K."/>
            <person name="Manabe R.I."/>
            <person name="Nelson D.C."/>
            <person name="Schulman A.H."/>
            <person name="Timko M.P."/>
            <person name="dePamphilis C.W."/>
            <person name="Choi D."/>
            <person name="Shirasu K."/>
        </authorList>
    </citation>
    <scope>NUCLEOTIDE SEQUENCE [LARGE SCALE GENOMIC DNA]</scope>
    <source>
        <strain evidence="6">cv. UVA1</strain>
    </source>
</reference>
<dbReference type="GO" id="GO:0008270">
    <property type="term" value="F:zinc ion binding"/>
    <property type="evidence" value="ECO:0007669"/>
    <property type="project" value="UniProtKB-KW"/>
</dbReference>
<dbReference type="SUPFAM" id="SSF57903">
    <property type="entry name" value="FYVE/PHD zinc finger"/>
    <property type="match status" value="1"/>
</dbReference>
<protein>
    <submittedName>
        <fullName evidence="5">PHD finger protein ALFIN-LIKE 1</fullName>
    </submittedName>
</protein>
<evidence type="ECO:0000313" key="5">
    <source>
        <dbReference type="EMBL" id="GER29203.1"/>
    </source>
</evidence>
<evidence type="ECO:0000256" key="2">
    <source>
        <dbReference type="ARBA" id="ARBA00022771"/>
    </source>
</evidence>
<keyword evidence="3" id="KW-0862">Zinc</keyword>
<keyword evidence="6" id="KW-1185">Reference proteome</keyword>
<proteinExistence type="predicted"/>
<evidence type="ECO:0000313" key="6">
    <source>
        <dbReference type="Proteomes" id="UP000325081"/>
    </source>
</evidence>
<feature type="compositionally biased region" description="Basic and acidic residues" evidence="4">
    <location>
        <begin position="132"/>
        <end position="142"/>
    </location>
</feature>
<evidence type="ECO:0000256" key="3">
    <source>
        <dbReference type="ARBA" id="ARBA00022833"/>
    </source>
</evidence>
<accession>A0A5A7P8M8</accession>
<dbReference type="Gene3D" id="3.30.40.10">
    <property type="entry name" value="Zinc/RING finger domain, C3HC4 (zinc finger)"/>
    <property type="match status" value="1"/>
</dbReference>
<comment type="caution">
    <text evidence="5">The sequence shown here is derived from an EMBL/GenBank/DDBJ whole genome shotgun (WGS) entry which is preliminary data.</text>
</comment>
<evidence type="ECO:0000256" key="1">
    <source>
        <dbReference type="ARBA" id="ARBA00022723"/>
    </source>
</evidence>
<dbReference type="Proteomes" id="UP000325081">
    <property type="component" value="Unassembled WGS sequence"/>
</dbReference>
<keyword evidence="1" id="KW-0479">Metal-binding</keyword>